<dbReference type="InterPro" id="IPR047343">
    <property type="entry name" value="RUSC1_2"/>
</dbReference>
<evidence type="ECO:0000256" key="2">
    <source>
        <dbReference type="SAM" id="MobiDB-lite"/>
    </source>
</evidence>
<dbReference type="Gene3D" id="1.20.58.900">
    <property type="match status" value="1"/>
</dbReference>
<dbReference type="Pfam" id="PF26030">
    <property type="entry name" value="RUNDC1"/>
    <property type="match status" value="1"/>
</dbReference>
<organism evidence="4 5">
    <name type="scientific">Actinia tenebrosa</name>
    <name type="common">Australian red waratah sea anemone</name>
    <dbReference type="NCBI Taxonomy" id="6105"/>
    <lineage>
        <taxon>Eukaryota</taxon>
        <taxon>Metazoa</taxon>
        <taxon>Cnidaria</taxon>
        <taxon>Anthozoa</taxon>
        <taxon>Hexacorallia</taxon>
        <taxon>Actiniaria</taxon>
        <taxon>Actiniidae</taxon>
        <taxon>Actinia</taxon>
    </lineage>
</organism>
<evidence type="ECO:0000313" key="5">
    <source>
        <dbReference type="RefSeq" id="XP_031561391.1"/>
    </source>
</evidence>
<accession>A0A6P8I1K5</accession>
<dbReference type="Pfam" id="PF02759">
    <property type="entry name" value="RUN"/>
    <property type="match status" value="1"/>
</dbReference>
<dbReference type="OrthoDB" id="10068328at2759"/>
<dbReference type="PANTHER" id="PTHR15591">
    <property type="entry name" value="RUN AND SH3 DOMAIN CONTAINING"/>
    <property type="match status" value="1"/>
</dbReference>
<evidence type="ECO:0000259" key="3">
    <source>
        <dbReference type="PROSITE" id="PS50826"/>
    </source>
</evidence>
<name>A0A6P8I1K5_ACTTE</name>
<keyword evidence="4" id="KW-1185">Reference proteome</keyword>
<dbReference type="PROSITE" id="PS50826">
    <property type="entry name" value="RUN"/>
    <property type="match status" value="1"/>
</dbReference>
<dbReference type="CDD" id="cd17683">
    <property type="entry name" value="RUN_RUNDC1"/>
    <property type="match status" value="1"/>
</dbReference>
<dbReference type="PANTHER" id="PTHR15591:SF19">
    <property type="entry name" value="RUN DOMAIN-CONTAINING PROTEIN 1 ISOFORM X1"/>
    <property type="match status" value="1"/>
</dbReference>
<gene>
    <name evidence="5" type="primary">LOC116297314</name>
</gene>
<dbReference type="KEGG" id="aten:116297314"/>
<proteinExistence type="predicted"/>
<dbReference type="RefSeq" id="XP_031561391.1">
    <property type="nucleotide sequence ID" value="XM_031705531.1"/>
</dbReference>
<dbReference type="InterPro" id="IPR037213">
    <property type="entry name" value="Run_dom_sf"/>
</dbReference>
<feature type="region of interest" description="Disordered" evidence="2">
    <location>
        <begin position="1"/>
        <end position="42"/>
    </location>
</feature>
<dbReference type="AlphaFoldDB" id="A0A6P8I1K5"/>
<dbReference type="FunCoup" id="A0A6P8I1K5">
    <property type="interactions" value="1279"/>
</dbReference>
<protein>
    <submittedName>
        <fullName evidence="5">RUN domain-containing protein 1-like</fullName>
    </submittedName>
</protein>
<feature type="coiled-coil region" evidence="1">
    <location>
        <begin position="133"/>
        <end position="160"/>
    </location>
</feature>
<evidence type="ECO:0000256" key="1">
    <source>
        <dbReference type="SAM" id="Coils"/>
    </source>
</evidence>
<sequence length="652" mass="73214">MADYEFDDSGIYPSRPLEERWPPLGAAMDSNVQENSDDAKTSDHLKLHELQEEHEELNSSLISLTNHFAQVQFRLKQVVAAPPEGREHLLKALEEFAFQGCPDVRGGSKGPSQCSSPPLKDVADTEAAIGKQKQKQDRLIGQLKQQLEEMEKCVAEEASNSLGDEMDPEKLIEKQRIVLEQLKARTGLTLDGFDKMSDDDVRRNVDSALGQVMHPKKKEELVKQLTSQIIDLERFVQFLQGEVNTGQSKTETTHLQYPCSYPVRVSETERPQKEKTKLSNSAAFKRSASSLTESRDLGYECDYSLDLSEEGDNGCCLHVPLTPEQARSKRIRDASLAIIRRALAILQIFAISQFGCSGKQIEEQILRKASASVAVPGYFELLSKLQASVENVARIKYALDQDTDEWSASDLYSPRSPDSVKSFSRQSSRRSRASSVSSVDTAVAEEKYNYHRDAELINAVRKDLAMSLKEVMQHGLVRTVESRLISSKSLVACIVPTTRSSLPQGMHVWELFDSYYALKHGREYNSTPASRLSEAFGIALDGSCATTAKQTLLRTLHRIKTTHEPCRRSMDAMFKSLVCAGLNQKALVQWCRIVTRTSTVIDEHYQSWAYVIKSGMTEALTYLERLQPFDFHLPEDLAIRHLTKINDAFGEP</sequence>
<reference evidence="5" key="1">
    <citation type="submission" date="2025-08" db="UniProtKB">
        <authorList>
            <consortium name="RefSeq"/>
        </authorList>
    </citation>
    <scope>IDENTIFICATION</scope>
</reference>
<dbReference type="InterPro" id="IPR004012">
    <property type="entry name" value="Run_dom"/>
</dbReference>
<dbReference type="InterPro" id="IPR058732">
    <property type="entry name" value="RUNDC1_M"/>
</dbReference>
<feature type="domain" description="RUN" evidence="3">
    <location>
        <begin position="455"/>
        <end position="638"/>
    </location>
</feature>
<dbReference type="SMART" id="SM00593">
    <property type="entry name" value="RUN"/>
    <property type="match status" value="1"/>
</dbReference>
<evidence type="ECO:0000313" key="4">
    <source>
        <dbReference type="Proteomes" id="UP000515163"/>
    </source>
</evidence>
<dbReference type="GeneID" id="116297314"/>
<keyword evidence="1" id="KW-0175">Coiled coil</keyword>
<feature type="region of interest" description="Disordered" evidence="2">
    <location>
        <begin position="407"/>
        <end position="427"/>
    </location>
</feature>
<dbReference type="InParanoid" id="A0A6P8I1K5"/>
<dbReference type="SUPFAM" id="SSF140741">
    <property type="entry name" value="RUN domain-like"/>
    <property type="match status" value="1"/>
</dbReference>
<dbReference type="Proteomes" id="UP000515163">
    <property type="component" value="Unplaced"/>
</dbReference>